<sequence length="1040" mass="113397">MNNRRTLLSAAIAMALAAPAMAGINDIIISEYVEGSYDNKAVEIRNNGTAPFTFTADHALYYANESSGNIYNNIIENPAGGNVLEGVTIAAGDVVVIAHGDANAELKSAVTANGSRLVEAANWDQGRYNSMNFSGDDAVFIADASDASTVYDMIGVAKKGNNWGKDTTLRRFEHKANASAVYDPTAWASETKDTFSGLGDSTLPEKPADPLNSTVGEIQGEGFSSPLLESGEEQTKDTYRVSGVVTAVATNLVKGFYIYHADGNPLTSDGLFVQTNVDLPADFIAKDVTVIGKVREADGMTTLSALEWTVNGDAAVPAAFDLQKVEADGEDFQKTLERFEGMLVNLPTDVDPATPDVNEDMRVSRSFSHDFDAGRSNMVLSYKRPNMQPNQEHIAGSQESMEHAEQNNNYRLIVESDEKAPDGQIPYYSGFSADAQSNYIRINDSVVGLEGVVHYLDDNFRLIPTNTVNDSNFTHNTDRTEEPTLDESTAYDQFAVRLATLNVLNYFNSPYGGEANQFGDNRGARSEIEFERQQAKLVEAVFAMDADIVGLMEIENNGFSDRGAITQFVNAINANYWNEDYSDRHYSNSIHNKYVFIGFDSNGDTVLDGDDSIGSDAITSGLIYRPSKVSLESARILAMPRQVAPAIVDDNGQALVDKDGEIRENGKNYNRDTVAATFKVVNTGKKLTVAVNHFKSKGSTCWEDWQGWENWSGFDSKYDDVKDPDFQGSCENFRVAAAVELGEQLARIGGDRVILGDLNSYGNEDPMLVLTAIPEGKAIRAARDTYVGSRKQFGADGADITRSFGYVNTVQMKDAERGTSSWSYSYNDEIGSLDHVLVTPSLKAKVLDATDWHINAAESSLFDYKSGYKSPNKDNPFYAETPYRSSDHDPALISLGYAFGETAGNHVVLNTKSSRMEVAYPINSDAVKAGDIATITFDPMPENMNGVAVPKVVLKKDGKQTVFFDVLGIDKGQYRIVMQTEGKARSVVAGSTVEMQVSVEGRDSTQPEINVPAYDGSGGSVGFWSFLSLIGLGFVRRFRK</sequence>
<dbReference type="InterPro" id="IPR036691">
    <property type="entry name" value="Endo/exonu/phosph_ase_sf"/>
</dbReference>
<gene>
    <name evidence="3" type="ORF">LRP49_03745</name>
</gene>
<keyword evidence="1" id="KW-0732">Signal</keyword>
<dbReference type="InterPro" id="IPR047971">
    <property type="entry name" value="ExeM-like"/>
</dbReference>
<proteinExistence type="predicted"/>
<reference evidence="3" key="1">
    <citation type="submission" date="2021-12" db="EMBL/GenBank/DDBJ databases">
        <title>Enterovibrio ZSDZ35 sp. nov. and Enterovibrio ZSDZ42 sp. nov., isolated from coastal seawater in Qingdao.</title>
        <authorList>
            <person name="Zhang P."/>
        </authorList>
    </citation>
    <scope>NUCLEOTIDE SEQUENCE</scope>
    <source>
        <strain evidence="3">ZSDZ35</strain>
    </source>
</reference>
<evidence type="ECO:0000313" key="3">
    <source>
        <dbReference type="EMBL" id="MDD1780307.1"/>
    </source>
</evidence>
<evidence type="ECO:0000259" key="2">
    <source>
        <dbReference type="PROSITE" id="PS51841"/>
    </source>
</evidence>
<dbReference type="EMBL" id="JAJUBB010000002">
    <property type="protein sequence ID" value="MDD1780307.1"/>
    <property type="molecule type" value="Genomic_DNA"/>
</dbReference>
<comment type="caution">
    <text evidence="3">The sequence shown here is derived from an EMBL/GenBank/DDBJ whole genome shotgun (WGS) entry which is preliminary data.</text>
</comment>
<accession>A0ABT5QH72</accession>
<dbReference type="NCBIfam" id="NF033681">
    <property type="entry name" value="ExeM_NucH_DNase"/>
    <property type="match status" value="1"/>
</dbReference>
<dbReference type="SUPFAM" id="SSF56219">
    <property type="entry name" value="DNase I-like"/>
    <property type="match status" value="1"/>
</dbReference>
<protein>
    <submittedName>
        <fullName evidence="3">ExeM/NucH family extracellular endonuclease</fullName>
    </submittedName>
</protein>
<dbReference type="CDD" id="cd04486">
    <property type="entry name" value="YhcR_OBF_like"/>
    <property type="match status" value="1"/>
</dbReference>
<keyword evidence="4" id="KW-1185">Reference proteome</keyword>
<organism evidence="3 4">
    <name type="scientific">Enterovibrio qingdaonensis</name>
    <dbReference type="NCBI Taxonomy" id="2899818"/>
    <lineage>
        <taxon>Bacteria</taxon>
        <taxon>Pseudomonadati</taxon>
        <taxon>Pseudomonadota</taxon>
        <taxon>Gammaproteobacteria</taxon>
        <taxon>Vibrionales</taxon>
        <taxon>Vibrionaceae</taxon>
        <taxon>Enterovibrio</taxon>
    </lineage>
</organism>
<keyword evidence="3" id="KW-0540">Nuclease</keyword>
<feature type="signal peptide" evidence="1">
    <location>
        <begin position="1"/>
        <end position="22"/>
    </location>
</feature>
<evidence type="ECO:0000256" key="1">
    <source>
        <dbReference type="SAM" id="SignalP"/>
    </source>
</evidence>
<dbReference type="NCBIfam" id="TIGR03501">
    <property type="entry name" value="GlyGly_CTERM"/>
    <property type="match status" value="1"/>
</dbReference>
<dbReference type="InterPro" id="IPR001322">
    <property type="entry name" value="Lamin_tail_dom"/>
</dbReference>
<dbReference type="PANTHER" id="PTHR42834:SF1">
    <property type="entry name" value="ENDONUCLEASE_EXONUCLEASE_PHOSPHATASE FAMILY PROTEIN (AFU_ORTHOLOGUE AFUA_3G09210)"/>
    <property type="match status" value="1"/>
</dbReference>
<dbReference type="InterPro" id="IPR020008">
    <property type="entry name" value="GlyGly_CTERM"/>
</dbReference>
<name>A0ABT5QH72_9GAMM</name>
<dbReference type="Gene3D" id="3.60.10.10">
    <property type="entry name" value="Endonuclease/exonuclease/phosphatase"/>
    <property type="match status" value="1"/>
</dbReference>
<dbReference type="Proteomes" id="UP001149821">
    <property type="component" value="Unassembled WGS sequence"/>
</dbReference>
<feature type="chain" id="PRO_5047491654" evidence="1">
    <location>
        <begin position="23"/>
        <end position="1040"/>
    </location>
</feature>
<dbReference type="PROSITE" id="PS51841">
    <property type="entry name" value="LTD"/>
    <property type="match status" value="1"/>
</dbReference>
<feature type="domain" description="LTD" evidence="2">
    <location>
        <begin position="10"/>
        <end position="200"/>
    </location>
</feature>
<dbReference type="RefSeq" id="WP_274140340.1">
    <property type="nucleotide sequence ID" value="NZ_JAJUBB010000002.1"/>
</dbReference>
<dbReference type="PANTHER" id="PTHR42834">
    <property type="entry name" value="ENDONUCLEASE/EXONUCLEASE/PHOSPHATASE FAMILY PROTEIN (AFU_ORTHOLOGUE AFUA_3G09210)"/>
    <property type="match status" value="1"/>
</dbReference>
<keyword evidence="3" id="KW-0378">Hydrolase</keyword>
<dbReference type="GO" id="GO:0004519">
    <property type="term" value="F:endonuclease activity"/>
    <property type="evidence" value="ECO:0007669"/>
    <property type="project" value="UniProtKB-KW"/>
</dbReference>
<keyword evidence="3" id="KW-0255">Endonuclease</keyword>
<evidence type="ECO:0000313" key="4">
    <source>
        <dbReference type="Proteomes" id="UP001149821"/>
    </source>
</evidence>